<dbReference type="Pfam" id="PF03016">
    <property type="entry name" value="Exostosin_GT47"/>
    <property type="match status" value="1"/>
</dbReference>
<dbReference type="GO" id="GO:0005789">
    <property type="term" value="C:endoplasmic reticulum membrane"/>
    <property type="evidence" value="ECO:0007669"/>
    <property type="project" value="UniProtKB-SubCell"/>
</dbReference>
<keyword evidence="4" id="KW-0812">Transmembrane</keyword>
<keyword evidence="7" id="KW-0472">Membrane</keyword>
<dbReference type="GO" id="GO:0015020">
    <property type="term" value="F:glucuronosyltransferase activity"/>
    <property type="evidence" value="ECO:0007669"/>
    <property type="project" value="TreeGrafter"/>
</dbReference>
<sequence length="680" mass="79879">MENKRDKAEFFRKLSLKVPKFSKCSMSNCFNLTRCLELERFKVYVYPMNNDTPISSLYSNILRVLRESYYYTDDPNLACLFVLNVDTIDRDGRSENYVKNMNDLIDNLPKKVWNEGRNHLIFNLYHGTYPDYADHNLGFNVSYAMIARASANTQVFRSNFDLSFPLFHAQHPLRTTAEMDFQAIWSLNFKDTYLVSFKGKRYVYGIGSETRDSLYHLHNEHSVVMVTTCKHNNDWKKYKDARCEEDNIEYERWDYANTMSNSTFCLTPRGRRLGSFRFLEALRFGCIPVILSDNWELPFSEIIDWSQAVIVAHEHTVLLISDILSSVPLQRILFMKQQGRALYQRYFSSVEKITITAVQIVEERIRRQRGEQLRNWNFMFFQHNIKNSMRNTPMCTVVIRTTTKVTGRLSRIIQLVSDLDQFDKVIVLWPSSKRVKPNPESFSTAKVIEIFATENDYYGLFSIAMTNLDLFFSQNFVLFIDERVPVSFDDLIFISEVAKSENDRIIGFYAASHKLNENSWDVEMSVSDIYSIILPYFTIFKREYILKFREWAPMEAINLANRNTQCFILLLNFMITELSWRPPILLSNRVNENWMNAKNFSSCLNKLINDFWTSGPSLITKYFTARRKQNTFQLIDRESRSKLAIGSFHMAVSWTVASINFCWIPVQVDIFDLGKEVKNK</sequence>
<dbReference type="Pfam" id="PF09258">
    <property type="entry name" value="Glyco_transf_64"/>
    <property type="match status" value="1"/>
</dbReference>
<evidence type="ECO:0000313" key="14">
    <source>
        <dbReference type="WBParaSite" id="DME_0000595701-mRNA-1"/>
    </source>
</evidence>
<dbReference type="InterPro" id="IPR029044">
    <property type="entry name" value="Nucleotide-diphossugar_trans"/>
</dbReference>
<keyword evidence="8" id="KW-1015">Disulfide bond</keyword>
<organism evidence="12 14">
    <name type="scientific">Dracunculus medinensis</name>
    <name type="common">Guinea worm</name>
    <dbReference type="NCBI Taxonomy" id="318479"/>
    <lineage>
        <taxon>Eukaryota</taxon>
        <taxon>Metazoa</taxon>
        <taxon>Ecdysozoa</taxon>
        <taxon>Nematoda</taxon>
        <taxon>Chromadorea</taxon>
        <taxon>Rhabditida</taxon>
        <taxon>Spirurina</taxon>
        <taxon>Dracunculoidea</taxon>
        <taxon>Dracunculidae</taxon>
        <taxon>Dracunculus</taxon>
    </lineage>
</organism>
<evidence type="ECO:0000259" key="9">
    <source>
        <dbReference type="Pfam" id="PF03016"/>
    </source>
</evidence>
<dbReference type="STRING" id="318479.A0A0N4UEX7"/>
<reference evidence="11 13" key="2">
    <citation type="submission" date="2018-11" db="EMBL/GenBank/DDBJ databases">
        <authorList>
            <consortium name="Pathogen Informatics"/>
        </authorList>
    </citation>
    <scope>NUCLEOTIDE SEQUENCE [LARGE SCALE GENOMIC DNA]</scope>
</reference>
<dbReference type="InterPro" id="IPR004263">
    <property type="entry name" value="Exostosin"/>
</dbReference>
<evidence type="ECO:0000256" key="3">
    <source>
        <dbReference type="ARBA" id="ARBA00022679"/>
    </source>
</evidence>
<dbReference type="InterPro" id="IPR040911">
    <property type="entry name" value="Exostosin_GT47"/>
</dbReference>
<evidence type="ECO:0000313" key="11">
    <source>
        <dbReference type="EMBL" id="VDN50923.1"/>
    </source>
</evidence>
<evidence type="ECO:0000256" key="4">
    <source>
        <dbReference type="ARBA" id="ARBA00022692"/>
    </source>
</evidence>
<evidence type="ECO:0000256" key="2">
    <source>
        <dbReference type="ARBA" id="ARBA00010271"/>
    </source>
</evidence>
<dbReference type="AlphaFoldDB" id="A0A0N4UEX7"/>
<feature type="domain" description="Exostosin GT47" evidence="9">
    <location>
        <begin position="39"/>
        <end position="326"/>
    </location>
</feature>
<keyword evidence="5" id="KW-0256">Endoplasmic reticulum</keyword>
<dbReference type="Proteomes" id="UP000274756">
    <property type="component" value="Unassembled WGS sequence"/>
</dbReference>
<evidence type="ECO:0000313" key="13">
    <source>
        <dbReference type="Proteomes" id="UP000274756"/>
    </source>
</evidence>
<proteinExistence type="inferred from homology"/>
<evidence type="ECO:0000313" key="12">
    <source>
        <dbReference type="Proteomes" id="UP000038040"/>
    </source>
</evidence>
<reference evidence="14" key="1">
    <citation type="submission" date="2017-02" db="UniProtKB">
        <authorList>
            <consortium name="WormBaseParasite"/>
        </authorList>
    </citation>
    <scope>IDENTIFICATION</scope>
</reference>
<evidence type="ECO:0000256" key="6">
    <source>
        <dbReference type="ARBA" id="ARBA00022989"/>
    </source>
</evidence>
<feature type="domain" description="Glycosyl transferase 64" evidence="10">
    <location>
        <begin position="396"/>
        <end position="593"/>
    </location>
</feature>
<dbReference type="GO" id="GO:0005794">
    <property type="term" value="C:Golgi apparatus"/>
    <property type="evidence" value="ECO:0007669"/>
    <property type="project" value="TreeGrafter"/>
</dbReference>
<dbReference type="Proteomes" id="UP000038040">
    <property type="component" value="Unplaced"/>
</dbReference>
<dbReference type="OrthoDB" id="1924787at2759"/>
<evidence type="ECO:0000256" key="8">
    <source>
        <dbReference type="ARBA" id="ARBA00023157"/>
    </source>
</evidence>
<accession>A0A0N4UEX7</accession>
<dbReference type="Gene3D" id="3.90.550.10">
    <property type="entry name" value="Spore Coat Polysaccharide Biosynthesis Protein SpsA, Chain A"/>
    <property type="match status" value="1"/>
</dbReference>
<gene>
    <name evidence="11" type="ORF">DME_LOCUS896</name>
</gene>
<keyword evidence="6" id="KW-1133">Transmembrane helix</keyword>
<dbReference type="EMBL" id="UYYG01000010">
    <property type="protein sequence ID" value="VDN50923.1"/>
    <property type="molecule type" value="Genomic_DNA"/>
</dbReference>
<evidence type="ECO:0000256" key="1">
    <source>
        <dbReference type="ARBA" id="ARBA00004648"/>
    </source>
</evidence>
<keyword evidence="3" id="KW-0808">Transferase</keyword>
<dbReference type="WBParaSite" id="DME_0000595701-mRNA-1">
    <property type="protein sequence ID" value="DME_0000595701-mRNA-1"/>
    <property type="gene ID" value="DME_0000595701"/>
</dbReference>
<dbReference type="PANTHER" id="PTHR11062:SF129">
    <property type="entry name" value="EXOSTOSIN-1"/>
    <property type="match status" value="1"/>
</dbReference>
<dbReference type="GO" id="GO:0008375">
    <property type="term" value="F:acetylglucosaminyltransferase activity"/>
    <property type="evidence" value="ECO:0007669"/>
    <property type="project" value="TreeGrafter"/>
</dbReference>
<dbReference type="PANTHER" id="PTHR11062">
    <property type="entry name" value="EXOSTOSIN HEPARAN SULFATE GLYCOSYLTRANSFERASE -RELATED"/>
    <property type="match status" value="1"/>
</dbReference>
<evidence type="ECO:0000256" key="5">
    <source>
        <dbReference type="ARBA" id="ARBA00022824"/>
    </source>
</evidence>
<keyword evidence="13" id="KW-1185">Reference proteome</keyword>
<dbReference type="GO" id="GO:0015012">
    <property type="term" value="P:heparan sulfate proteoglycan biosynthetic process"/>
    <property type="evidence" value="ECO:0007669"/>
    <property type="project" value="UniProtKB-ARBA"/>
</dbReference>
<evidence type="ECO:0000256" key="7">
    <source>
        <dbReference type="ARBA" id="ARBA00023136"/>
    </source>
</evidence>
<protein>
    <submittedName>
        <fullName evidence="14">Exostosin-2</fullName>
    </submittedName>
</protein>
<comment type="subcellular location">
    <subcellularLocation>
        <location evidence="1">Endoplasmic reticulum membrane</location>
        <topology evidence="1">Single-pass type II membrane protein</topology>
    </subcellularLocation>
</comment>
<evidence type="ECO:0000259" key="10">
    <source>
        <dbReference type="Pfam" id="PF09258"/>
    </source>
</evidence>
<comment type="similarity">
    <text evidence="2">Belongs to the glycosyltransferase 47 family.</text>
</comment>
<name>A0A0N4UEX7_DRAME</name>
<dbReference type="InterPro" id="IPR015338">
    <property type="entry name" value="GT64_dom"/>
</dbReference>